<evidence type="ECO:0000313" key="3">
    <source>
        <dbReference type="Proteomes" id="UP001548590"/>
    </source>
</evidence>
<dbReference type="RefSeq" id="WP_345927069.1">
    <property type="nucleotide sequence ID" value="NZ_JBDIVF010000003.1"/>
</dbReference>
<sequence length="115" mass="12206">MKRFLLILFVMLLPLQSVWAAVDIYCQSEVASNGAHCADDCLLKQASDSSSPDSKNTVSHDGDCSPCHAGHPLALSGSYVQGFAAAGPLPIALAHFPSLLSPATRPERPKWFALA</sequence>
<reference evidence="2 3" key="1">
    <citation type="submission" date="2024-07" db="EMBL/GenBank/DDBJ databases">
        <title>Uliginosibacterium paludis KCTC:42655.</title>
        <authorList>
            <person name="Kim M.K."/>
        </authorList>
    </citation>
    <scope>NUCLEOTIDE SEQUENCE [LARGE SCALE GENOMIC DNA]</scope>
    <source>
        <strain evidence="2 3">KCTC 42655</strain>
    </source>
</reference>
<feature type="chain" id="PRO_5046593015" evidence="1">
    <location>
        <begin position="21"/>
        <end position="115"/>
    </location>
</feature>
<protein>
    <submittedName>
        <fullName evidence="2">Uncharacterized protein</fullName>
    </submittedName>
</protein>
<proteinExistence type="predicted"/>
<dbReference type="EMBL" id="JBEWLZ010000001">
    <property type="protein sequence ID" value="MET1488709.1"/>
    <property type="molecule type" value="Genomic_DNA"/>
</dbReference>
<feature type="signal peptide" evidence="1">
    <location>
        <begin position="1"/>
        <end position="20"/>
    </location>
</feature>
<organism evidence="2 3">
    <name type="scientific">Uliginosibacterium paludis</name>
    <dbReference type="NCBI Taxonomy" id="1615952"/>
    <lineage>
        <taxon>Bacteria</taxon>
        <taxon>Pseudomonadati</taxon>
        <taxon>Pseudomonadota</taxon>
        <taxon>Betaproteobacteria</taxon>
        <taxon>Rhodocyclales</taxon>
        <taxon>Zoogloeaceae</taxon>
        <taxon>Uliginosibacterium</taxon>
    </lineage>
</organism>
<gene>
    <name evidence="2" type="ORF">ABVT11_02635</name>
</gene>
<keyword evidence="3" id="KW-1185">Reference proteome</keyword>
<keyword evidence="1" id="KW-0732">Signal</keyword>
<comment type="caution">
    <text evidence="2">The sequence shown here is derived from an EMBL/GenBank/DDBJ whole genome shotgun (WGS) entry which is preliminary data.</text>
</comment>
<evidence type="ECO:0000313" key="2">
    <source>
        <dbReference type="EMBL" id="MET1488709.1"/>
    </source>
</evidence>
<evidence type="ECO:0000256" key="1">
    <source>
        <dbReference type="SAM" id="SignalP"/>
    </source>
</evidence>
<accession>A0ABV2CLC3</accession>
<dbReference type="Proteomes" id="UP001548590">
    <property type="component" value="Unassembled WGS sequence"/>
</dbReference>
<name>A0ABV2CLC3_9RHOO</name>